<dbReference type="PANTHER" id="PTHR35896:SF3">
    <property type="entry name" value="MAJOR FACILITATOR SUPERFAMILY TRANSPORTER"/>
    <property type="match status" value="1"/>
</dbReference>
<sequence length="220" mass="24552">MFQAEYALAPTESADEQLDDTRAVGTLTKSWWKRATAYASTAIWVFVGLAMLSVLLVTQTMSNKRSFRAQSCACGSSAAEAIVNGCKFDPFGMVWLPDRCRDDELIGIFTDYGEKQHHNWTFFTYPHITSELTIGEVASLAGDPYIDAGKIVTTLDWHHAHCLYVLLNYFRSDATHLGIAERYRSQEHGQHCAKALMQLVASNPRGSNPRGMSEVDTYAE</sequence>
<accession>A0AAN7W700</accession>
<keyword evidence="1" id="KW-0472">Membrane</keyword>
<dbReference type="Proteomes" id="UP001310594">
    <property type="component" value="Unassembled WGS sequence"/>
</dbReference>
<dbReference type="InterPro" id="IPR053008">
    <property type="entry name" value="Phomopsin_biosynth_assoc"/>
</dbReference>
<reference evidence="2" key="1">
    <citation type="submission" date="2023-08" db="EMBL/GenBank/DDBJ databases">
        <title>Black Yeasts Isolated from many extreme environments.</title>
        <authorList>
            <person name="Coleine C."/>
            <person name="Stajich J.E."/>
            <person name="Selbmann L."/>
        </authorList>
    </citation>
    <scope>NUCLEOTIDE SEQUENCE</scope>
    <source>
        <strain evidence="2">CCFEE 5810</strain>
    </source>
</reference>
<name>A0AAN7W700_9PEZI</name>
<organism evidence="2 3">
    <name type="scientific">Elasticomyces elasticus</name>
    <dbReference type="NCBI Taxonomy" id="574655"/>
    <lineage>
        <taxon>Eukaryota</taxon>
        <taxon>Fungi</taxon>
        <taxon>Dikarya</taxon>
        <taxon>Ascomycota</taxon>
        <taxon>Pezizomycotina</taxon>
        <taxon>Dothideomycetes</taxon>
        <taxon>Dothideomycetidae</taxon>
        <taxon>Mycosphaerellales</taxon>
        <taxon>Teratosphaeriaceae</taxon>
        <taxon>Elasticomyces</taxon>
    </lineage>
</organism>
<keyword evidence="1" id="KW-1133">Transmembrane helix</keyword>
<feature type="transmembrane region" description="Helical" evidence="1">
    <location>
        <begin position="37"/>
        <end position="58"/>
    </location>
</feature>
<dbReference type="AlphaFoldDB" id="A0AAN7W700"/>
<protein>
    <submittedName>
        <fullName evidence="2">Uncharacterized protein</fullName>
    </submittedName>
</protein>
<evidence type="ECO:0000313" key="3">
    <source>
        <dbReference type="Proteomes" id="UP001310594"/>
    </source>
</evidence>
<dbReference type="PANTHER" id="PTHR35896">
    <property type="entry name" value="IG-LIKE DOMAIN-CONTAINING PROTEIN"/>
    <property type="match status" value="1"/>
</dbReference>
<evidence type="ECO:0000313" key="2">
    <source>
        <dbReference type="EMBL" id="KAK5695304.1"/>
    </source>
</evidence>
<gene>
    <name evidence="2" type="ORF">LTR97_008810</name>
</gene>
<evidence type="ECO:0000256" key="1">
    <source>
        <dbReference type="SAM" id="Phobius"/>
    </source>
</evidence>
<dbReference type="EMBL" id="JAVRQU010000014">
    <property type="protein sequence ID" value="KAK5695304.1"/>
    <property type="molecule type" value="Genomic_DNA"/>
</dbReference>
<comment type="caution">
    <text evidence="2">The sequence shown here is derived from an EMBL/GenBank/DDBJ whole genome shotgun (WGS) entry which is preliminary data.</text>
</comment>
<keyword evidence="1" id="KW-0812">Transmembrane</keyword>
<proteinExistence type="predicted"/>